<dbReference type="Proteomes" id="UP001497382">
    <property type="component" value="Unassembled WGS sequence"/>
</dbReference>
<protein>
    <submittedName>
        <fullName evidence="2">Uncharacterized protein</fullName>
    </submittedName>
</protein>
<organism evidence="2 3">
    <name type="scientific">Larinioides sclopetarius</name>
    <dbReference type="NCBI Taxonomy" id="280406"/>
    <lineage>
        <taxon>Eukaryota</taxon>
        <taxon>Metazoa</taxon>
        <taxon>Ecdysozoa</taxon>
        <taxon>Arthropoda</taxon>
        <taxon>Chelicerata</taxon>
        <taxon>Arachnida</taxon>
        <taxon>Araneae</taxon>
        <taxon>Araneomorphae</taxon>
        <taxon>Entelegynae</taxon>
        <taxon>Araneoidea</taxon>
        <taxon>Araneidae</taxon>
        <taxon>Larinioides</taxon>
    </lineage>
</organism>
<proteinExistence type="predicted"/>
<dbReference type="AlphaFoldDB" id="A0AAV2ASB5"/>
<reference evidence="2 3" key="1">
    <citation type="submission" date="2024-04" db="EMBL/GenBank/DDBJ databases">
        <authorList>
            <person name="Rising A."/>
            <person name="Reimegard J."/>
            <person name="Sonavane S."/>
            <person name="Akerstrom W."/>
            <person name="Nylinder S."/>
            <person name="Hedman E."/>
            <person name="Kallberg Y."/>
        </authorList>
    </citation>
    <scope>NUCLEOTIDE SEQUENCE [LARGE SCALE GENOMIC DNA]</scope>
</reference>
<keyword evidence="3" id="KW-1185">Reference proteome</keyword>
<gene>
    <name evidence="2" type="ORF">LARSCL_LOCUS14184</name>
</gene>
<comment type="caution">
    <text evidence="2">The sequence shown here is derived from an EMBL/GenBank/DDBJ whole genome shotgun (WGS) entry which is preliminary data.</text>
</comment>
<feature type="region of interest" description="Disordered" evidence="1">
    <location>
        <begin position="239"/>
        <end position="266"/>
    </location>
</feature>
<dbReference type="PANTHER" id="PTHR35385:SF2">
    <property type="entry name" value="PROTEIN B, PUTATIVE-RELATED"/>
    <property type="match status" value="1"/>
</dbReference>
<evidence type="ECO:0000256" key="1">
    <source>
        <dbReference type="SAM" id="MobiDB-lite"/>
    </source>
</evidence>
<evidence type="ECO:0000313" key="3">
    <source>
        <dbReference type="Proteomes" id="UP001497382"/>
    </source>
</evidence>
<evidence type="ECO:0000313" key="2">
    <source>
        <dbReference type="EMBL" id="CAL1286320.1"/>
    </source>
</evidence>
<feature type="compositionally biased region" description="Basic and acidic residues" evidence="1">
    <location>
        <begin position="248"/>
        <end position="266"/>
    </location>
</feature>
<dbReference type="PANTHER" id="PTHR35385">
    <property type="entry name" value="PROTEIN B, PUTATIVE-RELATED-RELATED"/>
    <property type="match status" value="1"/>
</dbReference>
<dbReference type="EMBL" id="CAXIEN010000201">
    <property type="protein sequence ID" value="CAL1286320.1"/>
    <property type="molecule type" value="Genomic_DNA"/>
</dbReference>
<sequence length="266" mass="29841">MNLDEQIRLNITEESLSPKFENIIVENGDQIIIRSNLKSMEDINEWVKELGIRTDSHWNSRKSQPKGDLFAVKIKLDTTQTRRSDDFIRKLKEKITIYTKVNVTVAFKENPFAVAVLTPIMKRAHSLKTSEEIIFVDSTSSCDAENHTITFMLTPCSAGAVPVGIFITKGQTEESYKQGLNLMNVCGKNFPAVEAKEKHEIATLALGQEAPSVAFYQPFRLNASDVSSFDSCIDEIAPSTSQPFTVDNHTEHGVQPDSNKEEKRES</sequence>
<accession>A0AAV2ASB5</accession>
<name>A0AAV2ASB5_9ARAC</name>